<proteinExistence type="predicted"/>
<dbReference type="Proteomes" id="UP001500635">
    <property type="component" value="Unassembled WGS sequence"/>
</dbReference>
<protein>
    <recommendedName>
        <fullName evidence="3">P22 coat protein-gene protein 5</fullName>
    </recommendedName>
</protein>
<name>A0ABP8JJJ2_9ACTN</name>
<gene>
    <name evidence="1" type="ORF">GCM10023147_21170</name>
</gene>
<reference evidence="2" key="1">
    <citation type="journal article" date="2019" name="Int. J. Syst. Evol. Microbiol.">
        <title>The Global Catalogue of Microorganisms (GCM) 10K type strain sequencing project: providing services to taxonomists for standard genome sequencing and annotation.</title>
        <authorList>
            <consortium name="The Broad Institute Genomics Platform"/>
            <consortium name="The Broad Institute Genome Sequencing Center for Infectious Disease"/>
            <person name="Wu L."/>
            <person name="Ma J."/>
        </authorList>
    </citation>
    <scope>NUCLEOTIDE SEQUENCE [LARGE SCALE GENOMIC DNA]</scope>
    <source>
        <strain evidence="2">JCM 17688</strain>
    </source>
</reference>
<organism evidence="1 2">
    <name type="scientific">Tsukamurella soli</name>
    <dbReference type="NCBI Taxonomy" id="644556"/>
    <lineage>
        <taxon>Bacteria</taxon>
        <taxon>Bacillati</taxon>
        <taxon>Actinomycetota</taxon>
        <taxon>Actinomycetes</taxon>
        <taxon>Mycobacteriales</taxon>
        <taxon>Tsukamurellaceae</taxon>
        <taxon>Tsukamurella</taxon>
    </lineage>
</organism>
<evidence type="ECO:0000313" key="1">
    <source>
        <dbReference type="EMBL" id="GAA4391854.1"/>
    </source>
</evidence>
<dbReference type="EMBL" id="BAABFR010000026">
    <property type="protein sequence ID" value="GAA4391854.1"/>
    <property type="molecule type" value="Genomic_DNA"/>
</dbReference>
<comment type="caution">
    <text evidence="1">The sequence shown here is derived from an EMBL/GenBank/DDBJ whole genome shotgun (WGS) entry which is preliminary data.</text>
</comment>
<accession>A0ABP8JJJ2</accession>
<sequence>MGDINPNSFIKPTVVVDTAIGVLLRQIVLPSLVWRMDASEFQYAFDDTVTIRVDGVAIARDRQLRDYNTPLELDTIAQTSVAVQLTTDISSAVPLPDEQLLLDIQNFGREILVPQVKSVALRTESHLAQLIETAPYQNTVTISDDNIYQAFVVAQTYLNKNNVPQEDRTLVVGPNVYAALVSNEQFTNAAMAGDSMALRNGNIGLLGGMPVHLSNVIDANSAYLFHQTAFVTANIAPLVPAGVPFGASQNGEGVALRWMRDYSSTYRKDRSILNTYWGGAYVPDNVILVDDYGNPILDSNGDLQTTSQFIRAVQLTYTGSLSGLDGS</sequence>
<evidence type="ECO:0008006" key="3">
    <source>
        <dbReference type="Google" id="ProtNLM"/>
    </source>
</evidence>
<evidence type="ECO:0000313" key="2">
    <source>
        <dbReference type="Proteomes" id="UP001500635"/>
    </source>
</evidence>
<keyword evidence="2" id="KW-1185">Reference proteome</keyword>
<dbReference type="RefSeq" id="WP_344994892.1">
    <property type="nucleotide sequence ID" value="NZ_BAABFR010000026.1"/>
</dbReference>